<dbReference type="Gene3D" id="3.40.50.11610">
    <property type="entry name" value="Multifunctional 2-oxoglutarate metabolism enzyme, C-terminal domain"/>
    <property type="match status" value="1"/>
</dbReference>
<organism evidence="6 7">
    <name type="scientific">Sistotremastrum niveocremeum HHB9708</name>
    <dbReference type="NCBI Taxonomy" id="1314777"/>
    <lineage>
        <taxon>Eukaryota</taxon>
        <taxon>Fungi</taxon>
        <taxon>Dikarya</taxon>
        <taxon>Basidiomycota</taxon>
        <taxon>Agaricomycotina</taxon>
        <taxon>Agaricomycetes</taxon>
        <taxon>Sistotremastrales</taxon>
        <taxon>Sistotremastraceae</taxon>
        <taxon>Sertulicium</taxon>
        <taxon>Sertulicium niveocremeum</taxon>
    </lineage>
</organism>
<evidence type="ECO:0000256" key="4">
    <source>
        <dbReference type="ARBA" id="ARBA00023052"/>
    </source>
</evidence>
<dbReference type="Gene3D" id="3.40.50.12470">
    <property type="match status" value="1"/>
</dbReference>
<evidence type="ECO:0000313" key="6">
    <source>
        <dbReference type="EMBL" id="KZS96382.1"/>
    </source>
</evidence>
<dbReference type="InterPro" id="IPR005475">
    <property type="entry name" value="Transketolase-like_Pyr-bd"/>
</dbReference>
<evidence type="ECO:0000256" key="2">
    <source>
        <dbReference type="ARBA" id="ARBA00006936"/>
    </source>
</evidence>
<dbReference type="SUPFAM" id="SSF52518">
    <property type="entry name" value="Thiamin diphosphate-binding fold (THDP-binding)"/>
    <property type="match status" value="2"/>
</dbReference>
<dbReference type="GO" id="GO:0006091">
    <property type="term" value="P:generation of precursor metabolites and energy"/>
    <property type="evidence" value="ECO:0007669"/>
    <property type="project" value="UniProtKB-ARBA"/>
</dbReference>
<feature type="domain" description="Transketolase-like pyrimidine-binding" evidence="5">
    <location>
        <begin position="577"/>
        <end position="778"/>
    </location>
</feature>
<dbReference type="GO" id="GO:0016624">
    <property type="term" value="F:oxidoreductase activity, acting on the aldehyde or oxo group of donors, disulfide as acceptor"/>
    <property type="evidence" value="ECO:0007669"/>
    <property type="project" value="InterPro"/>
</dbReference>
<dbReference type="AlphaFoldDB" id="A0A164XXB2"/>
<dbReference type="NCBIfam" id="TIGR00239">
    <property type="entry name" value="2oxo_dh_E1"/>
    <property type="match status" value="1"/>
</dbReference>
<dbReference type="PANTHER" id="PTHR23152:SF4">
    <property type="entry name" value="2-OXOADIPATE DEHYDROGENASE COMPLEX COMPONENT E1"/>
    <property type="match status" value="1"/>
</dbReference>
<evidence type="ECO:0000259" key="5">
    <source>
        <dbReference type="SMART" id="SM00861"/>
    </source>
</evidence>
<comment type="similarity">
    <text evidence="2">Belongs to the alpha-ketoglutarate dehydrogenase family.</text>
</comment>
<dbReference type="EMBL" id="KV419399">
    <property type="protein sequence ID" value="KZS96382.1"/>
    <property type="molecule type" value="Genomic_DNA"/>
</dbReference>
<dbReference type="InterPro" id="IPR029061">
    <property type="entry name" value="THDP-binding"/>
</dbReference>
<dbReference type="NCBIfam" id="NF006914">
    <property type="entry name" value="PRK09404.1"/>
    <property type="match status" value="1"/>
</dbReference>
<dbReference type="InterPro" id="IPR042179">
    <property type="entry name" value="KGD_C_sf"/>
</dbReference>
<comment type="cofactor">
    <cofactor evidence="1">
        <name>thiamine diphosphate</name>
        <dbReference type="ChEBI" id="CHEBI:58937"/>
    </cofactor>
</comment>
<dbReference type="NCBIfam" id="NF008907">
    <property type="entry name" value="PRK12270.1"/>
    <property type="match status" value="1"/>
</dbReference>
<name>A0A164XXB2_9AGAM</name>
<gene>
    <name evidence="6" type="ORF">SISNIDRAFT_407527</name>
</gene>
<keyword evidence="3" id="KW-0560">Oxidoreductase</keyword>
<accession>A0A164XXB2</accession>
<reference evidence="6 7" key="1">
    <citation type="journal article" date="2016" name="Mol. Biol. Evol.">
        <title>Comparative Genomics of Early-Diverging Mushroom-Forming Fungi Provides Insights into the Origins of Lignocellulose Decay Capabilities.</title>
        <authorList>
            <person name="Nagy L.G."/>
            <person name="Riley R."/>
            <person name="Tritt A."/>
            <person name="Adam C."/>
            <person name="Daum C."/>
            <person name="Floudas D."/>
            <person name="Sun H."/>
            <person name="Yadav J.S."/>
            <person name="Pangilinan J."/>
            <person name="Larsson K.H."/>
            <person name="Matsuura K."/>
            <person name="Barry K."/>
            <person name="Labutti K."/>
            <person name="Kuo R."/>
            <person name="Ohm R.A."/>
            <person name="Bhattacharya S.S."/>
            <person name="Shirouzu T."/>
            <person name="Yoshinaga Y."/>
            <person name="Martin F.M."/>
            <person name="Grigoriev I.V."/>
            <person name="Hibbett D.S."/>
        </authorList>
    </citation>
    <scope>NUCLEOTIDE SEQUENCE [LARGE SCALE GENOMIC DNA]</scope>
    <source>
        <strain evidence="6 7">HHB9708</strain>
    </source>
</reference>
<dbReference type="InterPro" id="IPR011603">
    <property type="entry name" value="2oxoglutarate_DH_E1"/>
</dbReference>
<dbReference type="Gene3D" id="3.40.50.970">
    <property type="match status" value="1"/>
</dbReference>
<dbReference type="PANTHER" id="PTHR23152">
    <property type="entry name" value="2-OXOGLUTARATE DEHYDROGENASE"/>
    <property type="match status" value="1"/>
</dbReference>
<dbReference type="GO" id="GO:0030976">
    <property type="term" value="F:thiamine pyrophosphate binding"/>
    <property type="evidence" value="ECO:0007669"/>
    <property type="project" value="InterPro"/>
</dbReference>
<dbReference type="Pfam" id="PF16870">
    <property type="entry name" value="OxoGdeHyase_C"/>
    <property type="match status" value="1"/>
</dbReference>
<dbReference type="OrthoDB" id="413077at2759"/>
<dbReference type="STRING" id="1314777.A0A164XXB2"/>
<sequence>MLSRAQARLRPRSSRAILRQNHDRLYHDESFGFRKPRPFSVPDYTPEQLANRSVNAPLQRYVDSLRMHGHRAASIDPLDLLQREEVAALNPDRYGLDKTATYCIDGIIWTGSKEPEWWPLDKITRHLRETYVGRIAYEYMHSPSKTERLWFSHLLESTKEGEAGGSTMSEEDSKRRIWELLARSEVLDQFLQLKFPNLKRYGLEGGESMIPALDALFSAASFAGIEHVILAMPHRGRLNLLLDLLRFSPTALFHKVKGGSEIPEELDVSGDVVSHLFTSNSIAYPGANNPIKVTLLPNPSHLEAVNPVAMGKTRAKQFSLLESSDADCTLGDKVMCVQLHGDASFTGQGVVMESLGLSNLPHYTSGGSVHIVVNIGYTTPASSARSSLYCSDIGKMIHAPVLHVNGDHPEDVQRAIRVAFKYRNHFRKDVIIDLLVYRRWGHNELDEPGFTQPQMYSKIRARKSIPSLYEEKLLEQKVVTTDEIFKFRKEYKDVLEGHLAKTDDYLPKAEMLQDRWSSMVWPASKEADHAPDTGVDVEVLRGVGKASVHVPADFDLHPRLQRHIKSRVQSLDSGSGIGWGTAEALAFGSLMKEGYSVRISGQDVGRGTFSHRHAMLVDQTTEGIFVPLNEASDSEGKLELANSSLSEMAVLGFEYGFSWESPNFLPIWEAQFGDFFNGSQVIIDTFISSAETKWLKQSGITVLLPHGLDGAGPEHSSMRIERFLQLTDDDFSGATKNVNMHIVNPTTAGQYFHLLRRQMKRNYRKPLIVAAPKSLLRAAVASSTLKDLAPGTKFEPILDDLSGPRNVKTVVLCSGKIYYDLRREREARELDRDVALIRVEELSPFPFEELWSTLKEYVNRSSQEPQFVWVQEEARNQGPWTHVRERMNNVLREIQVGSPIQYWGRRVSAVPAVGVGRKYKDEQREVVEGAFAGARR</sequence>
<dbReference type="Pfam" id="PF02779">
    <property type="entry name" value="Transket_pyr"/>
    <property type="match status" value="1"/>
</dbReference>
<evidence type="ECO:0000256" key="1">
    <source>
        <dbReference type="ARBA" id="ARBA00001964"/>
    </source>
</evidence>
<dbReference type="InterPro" id="IPR031717">
    <property type="entry name" value="ODO-1/KGD_C"/>
</dbReference>
<dbReference type="Gene3D" id="1.10.287.1150">
    <property type="entry name" value="TPP helical domain"/>
    <property type="match status" value="1"/>
</dbReference>
<dbReference type="PIRSF" id="PIRSF000157">
    <property type="entry name" value="Oxoglu_dh_E1"/>
    <property type="match status" value="1"/>
</dbReference>
<dbReference type="InterPro" id="IPR001017">
    <property type="entry name" value="DH_E1"/>
</dbReference>
<evidence type="ECO:0000313" key="7">
    <source>
        <dbReference type="Proteomes" id="UP000076722"/>
    </source>
</evidence>
<evidence type="ECO:0000256" key="3">
    <source>
        <dbReference type="ARBA" id="ARBA00023002"/>
    </source>
</evidence>
<dbReference type="Proteomes" id="UP000076722">
    <property type="component" value="Unassembled WGS sequence"/>
</dbReference>
<keyword evidence="7" id="KW-1185">Reference proteome</keyword>
<protein>
    <submittedName>
        <fullName evidence="6">Dehydrogenase E1 and transketolase domain-containing protein 1</fullName>
    </submittedName>
</protein>
<dbReference type="SMART" id="SM00861">
    <property type="entry name" value="Transket_pyr"/>
    <property type="match status" value="1"/>
</dbReference>
<dbReference type="CDD" id="cd02016">
    <property type="entry name" value="TPP_E1_OGDC_like"/>
    <property type="match status" value="1"/>
</dbReference>
<keyword evidence="4" id="KW-0786">Thiamine pyrophosphate</keyword>
<dbReference type="Pfam" id="PF00676">
    <property type="entry name" value="E1_dh"/>
    <property type="match status" value="1"/>
</dbReference>
<proteinExistence type="inferred from homology"/>